<reference evidence="2 3" key="1">
    <citation type="submission" date="2020-08" db="EMBL/GenBank/DDBJ databases">
        <title>Genomic Encyclopedia of Type Strains, Phase III (KMG-III): the genomes of soil and plant-associated and newly described type strains.</title>
        <authorList>
            <person name="Whitman W."/>
        </authorList>
    </citation>
    <scope>NUCLEOTIDE SEQUENCE [LARGE SCALE GENOMIC DNA]</scope>
    <source>
        <strain evidence="2 3">CECT 8075</strain>
    </source>
</reference>
<name>A0A7W5E2C0_9BACT</name>
<dbReference type="InterPro" id="IPR015330">
    <property type="entry name" value="DNA_primase/pol_bifunc_N"/>
</dbReference>
<dbReference type="Pfam" id="PF09250">
    <property type="entry name" value="Prim-Pol"/>
    <property type="match status" value="1"/>
</dbReference>
<evidence type="ECO:0000313" key="2">
    <source>
        <dbReference type="EMBL" id="MBB3208910.1"/>
    </source>
</evidence>
<gene>
    <name evidence="2" type="ORF">FHS27_004744</name>
</gene>
<dbReference type="AlphaFoldDB" id="A0A7W5E2C0"/>
<dbReference type="Gene3D" id="3.30.720.160">
    <property type="entry name" value="Bifunctional DNA primase/polymerase, N-terminal"/>
    <property type="match status" value="1"/>
</dbReference>
<dbReference type="SMART" id="SM00943">
    <property type="entry name" value="Prim-Pol"/>
    <property type="match status" value="1"/>
</dbReference>
<comment type="caution">
    <text evidence="2">The sequence shown here is derived from an EMBL/GenBank/DDBJ whole genome shotgun (WGS) entry which is preliminary data.</text>
</comment>
<accession>A0A7W5E2C0</accession>
<evidence type="ECO:0000313" key="3">
    <source>
        <dbReference type="Proteomes" id="UP000536179"/>
    </source>
</evidence>
<dbReference type="SUPFAM" id="SSF56747">
    <property type="entry name" value="Prim-pol domain"/>
    <property type="match status" value="1"/>
</dbReference>
<protein>
    <recommendedName>
        <fullName evidence="1">DNA primase/polymerase bifunctional N-terminal domain-containing protein</fullName>
    </recommendedName>
</protein>
<dbReference type="CDD" id="cd04859">
    <property type="entry name" value="Prim_Pol"/>
    <property type="match status" value="1"/>
</dbReference>
<proteinExistence type="predicted"/>
<keyword evidence="3" id="KW-1185">Reference proteome</keyword>
<dbReference type="EMBL" id="JACHXU010000019">
    <property type="protein sequence ID" value="MBB3208910.1"/>
    <property type="molecule type" value="Genomic_DNA"/>
</dbReference>
<dbReference type="RefSeq" id="WP_184307143.1">
    <property type="nucleotide sequence ID" value="NZ_JACHXU010000019.1"/>
</dbReference>
<organism evidence="2 3">
    <name type="scientific">Aporhodopirellula rubra</name>
    <dbReference type="NCBI Taxonomy" id="980271"/>
    <lineage>
        <taxon>Bacteria</taxon>
        <taxon>Pseudomonadati</taxon>
        <taxon>Planctomycetota</taxon>
        <taxon>Planctomycetia</taxon>
        <taxon>Pirellulales</taxon>
        <taxon>Pirellulaceae</taxon>
        <taxon>Aporhodopirellula</taxon>
    </lineage>
</organism>
<dbReference type="Proteomes" id="UP000536179">
    <property type="component" value="Unassembled WGS sequence"/>
</dbReference>
<sequence length="250" mass="28624">MNTYESALEYADRGWNALPLKPELKMPLESWKRLQEERATKDELKYWFLETRNNIGIVTGKISNLTVVDCDNQEAIEKYYFTTEPSGLAVASPNGHHFYHYHAPGRNSQKDGLDVRNDGGYIVAPPSVNMRGEYYDWDSTEAMTQFDPRWFEEPRKQLKSIMNTGLNYDVAVASCMNYVRQIEHAVSGQGGHNACFRCACKIADFVGSFLSIEDAMPILRDWNEGNKPPFSEQELLHKLRDAYRTKGYGS</sequence>
<evidence type="ECO:0000259" key="1">
    <source>
        <dbReference type="SMART" id="SM00943"/>
    </source>
</evidence>
<feature type="domain" description="DNA primase/polymerase bifunctional N-terminal" evidence="1">
    <location>
        <begin position="7"/>
        <end position="151"/>
    </location>
</feature>